<dbReference type="OrthoDB" id="2522565at2759"/>
<protein>
    <submittedName>
        <fullName evidence="1">Uncharacterized protein</fullName>
    </submittedName>
</protein>
<sequence>MANRKFFPIFFGGMAIYNPNIIPHPTRADLWIVVAQREQAGEEFHHSEQVTCAAGFLNDVLTCTQEPTVLPLEPSINGKCEGDLAYHNFRPGPRDGRVFMTPGGPMIMYGSQSQYSCLGIWTQDLRTLSPELVVESALPQIFRGATEVQRPAPVGPIQKNFFFFFDSMNKAYIHHDIYPKRVFAEINFDGSVGEDIAPAAYAHDEMCLAQYMPSVAKEWESIHQATNSLAITLCQRADPGCQPNDNNTLIMSFMQHKKFHDFHGEYEPYLFLFKQTAPFELYAISRRPIWIAGRGPLTKETHSLLFDFYQKGREIPKGHSEMFYVTSMSWKTHGQKYHGYIDDPLFLNFGIEDTRAGAIDILAGDLVQDLGLCGDMGSSRI</sequence>
<name>A0A9P4MHW9_9PEZI</name>
<evidence type="ECO:0000313" key="2">
    <source>
        <dbReference type="Proteomes" id="UP000799439"/>
    </source>
</evidence>
<dbReference type="Proteomes" id="UP000799439">
    <property type="component" value="Unassembled WGS sequence"/>
</dbReference>
<dbReference type="AlphaFoldDB" id="A0A9P4MHW9"/>
<proteinExistence type="predicted"/>
<organism evidence="1 2">
    <name type="scientific">Myriangium duriaei CBS 260.36</name>
    <dbReference type="NCBI Taxonomy" id="1168546"/>
    <lineage>
        <taxon>Eukaryota</taxon>
        <taxon>Fungi</taxon>
        <taxon>Dikarya</taxon>
        <taxon>Ascomycota</taxon>
        <taxon>Pezizomycotina</taxon>
        <taxon>Dothideomycetes</taxon>
        <taxon>Dothideomycetidae</taxon>
        <taxon>Myriangiales</taxon>
        <taxon>Myriangiaceae</taxon>
        <taxon>Myriangium</taxon>
    </lineage>
</organism>
<keyword evidence="2" id="KW-1185">Reference proteome</keyword>
<reference evidence="1" key="1">
    <citation type="journal article" date="2020" name="Stud. Mycol.">
        <title>101 Dothideomycetes genomes: a test case for predicting lifestyles and emergence of pathogens.</title>
        <authorList>
            <person name="Haridas S."/>
            <person name="Albert R."/>
            <person name="Binder M."/>
            <person name="Bloem J."/>
            <person name="Labutti K."/>
            <person name="Salamov A."/>
            <person name="Andreopoulos B."/>
            <person name="Baker S."/>
            <person name="Barry K."/>
            <person name="Bills G."/>
            <person name="Bluhm B."/>
            <person name="Cannon C."/>
            <person name="Castanera R."/>
            <person name="Culley D."/>
            <person name="Daum C."/>
            <person name="Ezra D."/>
            <person name="Gonzalez J."/>
            <person name="Henrissat B."/>
            <person name="Kuo A."/>
            <person name="Liang C."/>
            <person name="Lipzen A."/>
            <person name="Lutzoni F."/>
            <person name="Magnuson J."/>
            <person name="Mondo S."/>
            <person name="Nolan M."/>
            <person name="Ohm R."/>
            <person name="Pangilinan J."/>
            <person name="Park H.-J."/>
            <person name="Ramirez L."/>
            <person name="Alfaro M."/>
            <person name="Sun H."/>
            <person name="Tritt A."/>
            <person name="Yoshinaga Y."/>
            <person name="Zwiers L.-H."/>
            <person name="Turgeon B."/>
            <person name="Goodwin S."/>
            <person name="Spatafora J."/>
            <person name="Crous P."/>
            <person name="Grigoriev I."/>
        </authorList>
    </citation>
    <scope>NUCLEOTIDE SEQUENCE</scope>
    <source>
        <strain evidence="1">CBS 260.36</strain>
    </source>
</reference>
<gene>
    <name evidence="1" type="ORF">K461DRAFT_286226</name>
</gene>
<evidence type="ECO:0000313" key="1">
    <source>
        <dbReference type="EMBL" id="KAF2153583.1"/>
    </source>
</evidence>
<accession>A0A9P4MHW9</accession>
<comment type="caution">
    <text evidence="1">The sequence shown here is derived from an EMBL/GenBank/DDBJ whole genome shotgun (WGS) entry which is preliminary data.</text>
</comment>
<dbReference type="EMBL" id="ML996085">
    <property type="protein sequence ID" value="KAF2153583.1"/>
    <property type="molecule type" value="Genomic_DNA"/>
</dbReference>